<keyword evidence="3" id="KW-0328">Glycosyltransferase</keyword>
<evidence type="ECO:0000256" key="1">
    <source>
        <dbReference type="ARBA" id="ARBA00038494"/>
    </source>
</evidence>
<dbReference type="PANTHER" id="PTHR43630">
    <property type="entry name" value="POLY-BETA-1,6-N-ACETYL-D-GLUCOSAMINE SYNTHASE"/>
    <property type="match status" value="1"/>
</dbReference>
<keyword evidence="3" id="KW-0808">Transferase</keyword>
<dbReference type="Gene3D" id="3.90.550.10">
    <property type="entry name" value="Spore Coat Polysaccharide Biosynthesis Protein SpsA, Chain A"/>
    <property type="match status" value="1"/>
</dbReference>
<accession>A0ABW2II53</accession>
<evidence type="ECO:0000313" key="3">
    <source>
        <dbReference type="EMBL" id="MFC7290637.1"/>
    </source>
</evidence>
<reference evidence="4" key="1">
    <citation type="journal article" date="2019" name="Int. J. Syst. Evol. Microbiol.">
        <title>The Global Catalogue of Microorganisms (GCM) 10K type strain sequencing project: providing services to taxonomists for standard genome sequencing and annotation.</title>
        <authorList>
            <consortium name="The Broad Institute Genomics Platform"/>
            <consortium name="The Broad Institute Genome Sequencing Center for Infectious Disease"/>
            <person name="Wu L."/>
            <person name="Ma J."/>
        </authorList>
    </citation>
    <scope>NUCLEOTIDE SEQUENCE [LARGE SCALE GENOMIC DNA]</scope>
    <source>
        <strain evidence="4">CCUG 51308</strain>
    </source>
</reference>
<dbReference type="GO" id="GO:0016757">
    <property type="term" value="F:glycosyltransferase activity"/>
    <property type="evidence" value="ECO:0007669"/>
    <property type="project" value="UniProtKB-KW"/>
</dbReference>
<protein>
    <submittedName>
        <fullName evidence="3">Glycosyltransferase family 2 protein</fullName>
        <ecNumber evidence="3">2.4.-.-</ecNumber>
    </submittedName>
</protein>
<dbReference type="PANTHER" id="PTHR43630:SF2">
    <property type="entry name" value="GLYCOSYLTRANSFERASE"/>
    <property type="match status" value="1"/>
</dbReference>
<dbReference type="InterPro" id="IPR029044">
    <property type="entry name" value="Nucleotide-diphossugar_trans"/>
</dbReference>
<dbReference type="CDD" id="cd02511">
    <property type="entry name" value="Beta4Glucosyltransferase"/>
    <property type="match status" value="1"/>
</dbReference>
<gene>
    <name evidence="3" type="ORF">ACFQS8_03325</name>
</gene>
<dbReference type="InterPro" id="IPR001173">
    <property type="entry name" value="Glyco_trans_2-like"/>
</dbReference>
<name>A0ABW2II53_9PROT</name>
<dbReference type="RefSeq" id="WP_382165689.1">
    <property type="nucleotide sequence ID" value="NZ_JBHTBR010000002.1"/>
</dbReference>
<organism evidence="3 4">
    <name type="scientific">Hirschia litorea</name>
    <dbReference type="NCBI Taxonomy" id="1199156"/>
    <lineage>
        <taxon>Bacteria</taxon>
        <taxon>Pseudomonadati</taxon>
        <taxon>Pseudomonadota</taxon>
        <taxon>Alphaproteobacteria</taxon>
        <taxon>Hyphomonadales</taxon>
        <taxon>Hyphomonadaceae</taxon>
        <taxon>Hirschia</taxon>
    </lineage>
</organism>
<dbReference type="EC" id="2.4.-.-" evidence="3"/>
<evidence type="ECO:0000259" key="2">
    <source>
        <dbReference type="Pfam" id="PF00535"/>
    </source>
</evidence>
<evidence type="ECO:0000313" key="4">
    <source>
        <dbReference type="Proteomes" id="UP001596492"/>
    </source>
</evidence>
<comment type="caution">
    <text evidence="3">The sequence shown here is derived from an EMBL/GenBank/DDBJ whole genome shotgun (WGS) entry which is preliminary data.</text>
</comment>
<proteinExistence type="inferred from homology"/>
<sequence>MKKLPLSVFIIARDEADRIAPVVRSVRDWVHEVIVIDSGSTDETVKVAEQEGARVVYNAWSGYGPQKVFGETLCSQKWLLNIDADEEVSEALRSEIEALFENGSEPQLAGYQIPILICFPFDKGPRPFAPSNDPVRLYNKEKAGFKSELVHDSVVLNQGESSGKLKYHINHRCFRSHHHAIEKINRYSSMQAEDMLAKGRRPSTLRMITEPVTAFLKSMLLRRYILFGVNGFTESVIYAFARYIRLAKAREAWAKQDALKNDK</sequence>
<dbReference type="Pfam" id="PF00535">
    <property type="entry name" value="Glycos_transf_2"/>
    <property type="match status" value="1"/>
</dbReference>
<dbReference type="Proteomes" id="UP001596492">
    <property type="component" value="Unassembled WGS sequence"/>
</dbReference>
<dbReference type="SUPFAM" id="SSF53448">
    <property type="entry name" value="Nucleotide-diphospho-sugar transferases"/>
    <property type="match status" value="1"/>
</dbReference>
<keyword evidence="4" id="KW-1185">Reference proteome</keyword>
<comment type="similarity">
    <text evidence="1">Belongs to the glycosyltransferase 2 family. WaaE/KdtX subfamily.</text>
</comment>
<feature type="domain" description="Glycosyltransferase 2-like" evidence="2">
    <location>
        <begin position="7"/>
        <end position="98"/>
    </location>
</feature>
<dbReference type="EMBL" id="JBHTBR010000002">
    <property type="protein sequence ID" value="MFC7290637.1"/>
    <property type="molecule type" value="Genomic_DNA"/>
</dbReference>